<dbReference type="GO" id="GO:0016787">
    <property type="term" value="F:hydrolase activity"/>
    <property type="evidence" value="ECO:0007669"/>
    <property type="project" value="UniProtKB-KW"/>
</dbReference>
<dbReference type="InterPro" id="IPR012338">
    <property type="entry name" value="Beta-lactam/transpept-like"/>
</dbReference>
<dbReference type="PANTHER" id="PTHR43319">
    <property type="entry name" value="BETA-LACTAMASE-RELATED"/>
    <property type="match status" value="1"/>
</dbReference>
<dbReference type="SUPFAM" id="SSF56601">
    <property type="entry name" value="beta-lactamase/transpeptidase-like"/>
    <property type="match status" value="1"/>
</dbReference>
<accession>A0ABU5GJR6</accession>
<dbReference type="Pfam" id="PF00144">
    <property type="entry name" value="Beta-lactamase"/>
    <property type="match status" value="1"/>
</dbReference>
<evidence type="ECO:0000259" key="1">
    <source>
        <dbReference type="Pfam" id="PF00144"/>
    </source>
</evidence>
<feature type="domain" description="Beta-lactamase-related" evidence="1">
    <location>
        <begin position="36"/>
        <end position="387"/>
    </location>
</feature>
<dbReference type="Gene3D" id="3.40.710.10">
    <property type="entry name" value="DD-peptidase/beta-lactamase superfamily"/>
    <property type="match status" value="1"/>
</dbReference>
<evidence type="ECO:0000313" key="2">
    <source>
        <dbReference type="EMBL" id="MDY6550628.1"/>
    </source>
</evidence>
<name>A0ABU5GJR6_9GAMM</name>
<dbReference type="InterPro" id="IPR052907">
    <property type="entry name" value="Beta-lactamase/esterase"/>
</dbReference>
<proteinExistence type="predicted"/>
<gene>
    <name evidence="2" type="ORF">SKM48_07655</name>
</gene>
<dbReference type="EC" id="3.1.1.103" evidence="2"/>
<dbReference type="Proteomes" id="UP001284094">
    <property type="component" value="Unassembled WGS sequence"/>
</dbReference>
<comment type="caution">
    <text evidence="2">The sequence shown here is derived from an EMBL/GenBank/DDBJ whole genome shotgun (WGS) entry which is preliminary data.</text>
</comment>
<dbReference type="EMBL" id="JAXHPO010000029">
    <property type="protein sequence ID" value="MDY6550628.1"/>
    <property type="molecule type" value="Genomic_DNA"/>
</dbReference>
<evidence type="ECO:0000313" key="3">
    <source>
        <dbReference type="Proteomes" id="UP001284094"/>
    </source>
</evidence>
<reference evidence="2 3" key="1">
    <citation type="journal article" date="2024" name="Syst. Appl. Microbiol.">
        <title>Evidence for the occurrence of Acinetobacter faecalis in cattle feces and its emended description.</title>
        <authorList>
            <person name="Kyselkova M."/>
            <person name="Xanthopoulou K."/>
            <person name="Shestivska V."/>
            <person name="Spanelova P."/>
            <person name="Maixnerova M."/>
            <person name="Higgins P.G."/>
            <person name="Nemec A."/>
        </authorList>
    </citation>
    <scope>NUCLEOTIDE SEQUENCE [LARGE SCALE GENOMIC DNA]</scope>
    <source>
        <strain evidence="2 3">ANC 7225</strain>
    </source>
</reference>
<dbReference type="InterPro" id="IPR001466">
    <property type="entry name" value="Beta-lactam-related"/>
</dbReference>
<dbReference type="PANTHER" id="PTHR43319:SF3">
    <property type="entry name" value="BETA-LACTAMASE-RELATED DOMAIN-CONTAINING PROTEIN"/>
    <property type="match status" value="1"/>
</dbReference>
<dbReference type="RefSeq" id="WP_321097006.1">
    <property type="nucleotide sequence ID" value="NZ_JAXHPE010000036.1"/>
</dbReference>
<sequence>MNRIPQYLFANQKNYKGYVDPRFKDLAKQFSQMQDARTGYGGAALVVFFQGEKVIDIFTGKKSISENWQSDTLSVCYSTGKGVLATLAHILVSEGFLNYDTPVAQYWPEFAQNGKEKITLRHMLCHQSGLFDIRSNIQDAVEMTDWSYMLQVIEQATPRFSVGADAAYQPFTFGWQVGGLLEKATNKSLKELMEQYLIKPLNLDGAFYGVPEYEMNRVARPLPTNKKELKPFNPNAKKVKRKKTHMDRLMEFSGHNPLDFQDAMIPKGMSKLSMFDESALKAIIPAANGVFTAQSLAKIYAMLANKGTWNNQQFIKPEIFQQLSTIQYIKRDRVMPIAMHWRLGFHRLLTLGKKAPHGFGHIGFNGSGAWCDPQRQLSFAYTHNFQTGSITGDYRLWGLTQETLRCADADLYGYKGWF</sequence>
<protein>
    <submittedName>
        <fullName evidence="2">Serine hydrolase domain-containing protein</fullName>
        <ecNumber evidence="2">3.1.1.103</ecNumber>
    </submittedName>
</protein>
<keyword evidence="2" id="KW-0378">Hydrolase</keyword>
<organism evidence="2 3">
    <name type="scientific">Acinetobacter faecalis</name>
    <dbReference type="NCBI Taxonomy" id="2665161"/>
    <lineage>
        <taxon>Bacteria</taxon>
        <taxon>Pseudomonadati</taxon>
        <taxon>Pseudomonadota</taxon>
        <taxon>Gammaproteobacteria</taxon>
        <taxon>Moraxellales</taxon>
        <taxon>Moraxellaceae</taxon>
        <taxon>Acinetobacter</taxon>
    </lineage>
</organism>
<keyword evidence="3" id="KW-1185">Reference proteome</keyword>